<gene>
    <name evidence="5" type="ORF">TM448A00282_0055</name>
    <name evidence="6" type="ORF">TM448B00260_0060</name>
</gene>
<organism evidence="5">
    <name type="scientific">viral metagenome</name>
    <dbReference type="NCBI Taxonomy" id="1070528"/>
    <lineage>
        <taxon>unclassified sequences</taxon>
        <taxon>metagenomes</taxon>
        <taxon>organismal metagenomes</taxon>
    </lineage>
</organism>
<dbReference type="AlphaFoldDB" id="A0A6H1ZEH5"/>
<evidence type="ECO:0000256" key="1">
    <source>
        <dbReference type="ARBA" id="ARBA00023015"/>
    </source>
</evidence>
<dbReference type="Gene3D" id="1.10.260.40">
    <property type="entry name" value="lambda repressor-like DNA-binding domains"/>
    <property type="match status" value="1"/>
</dbReference>
<dbReference type="InterPro" id="IPR010744">
    <property type="entry name" value="Phage_CI_N"/>
</dbReference>
<name>A0A6H1ZEH5_9ZZZZ</name>
<dbReference type="GO" id="GO:0003677">
    <property type="term" value="F:DNA binding"/>
    <property type="evidence" value="ECO:0007669"/>
    <property type="project" value="UniProtKB-KW"/>
</dbReference>
<evidence type="ECO:0000313" key="5">
    <source>
        <dbReference type="EMBL" id="QJA45821.1"/>
    </source>
</evidence>
<dbReference type="Pfam" id="PF00717">
    <property type="entry name" value="Peptidase_S24"/>
    <property type="match status" value="1"/>
</dbReference>
<protein>
    <submittedName>
        <fullName evidence="5">Putative peptidase</fullName>
    </submittedName>
</protein>
<sequence length="239" mass="26237">MAYEESEQDSPSEQAVPFATEGMGTRISAVADLYPSRKQAAQAAGVALSSLQRWIAAEGTPAIDSVARLAYSKGVSLDWIATGSGSMYRNAATAAPNEAEDVYAYIPLYDARCSAGHGCWNEGCRVLAKLAFTRYSLRKKGLQTDQLSAIRVDGDSMEGLLKDGDTVLIDHRRNALEGEAVYVIRLDDHLYAKRLQRQFDSSIHIISENKAYRDMVVPKEQLADLEIIGRVVWSGGWMV</sequence>
<evidence type="ECO:0000256" key="2">
    <source>
        <dbReference type="ARBA" id="ARBA00023125"/>
    </source>
</evidence>
<dbReference type="PANTHER" id="PTHR40661">
    <property type="match status" value="1"/>
</dbReference>
<dbReference type="CDD" id="cd06529">
    <property type="entry name" value="S24_LexA-like"/>
    <property type="match status" value="1"/>
</dbReference>
<dbReference type="InterPro" id="IPR001387">
    <property type="entry name" value="Cro/C1-type_HTH"/>
</dbReference>
<keyword evidence="3" id="KW-0804">Transcription</keyword>
<dbReference type="SUPFAM" id="SSF51306">
    <property type="entry name" value="LexA/Signal peptidase"/>
    <property type="match status" value="1"/>
</dbReference>
<reference evidence="5" key="1">
    <citation type="submission" date="2020-03" db="EMBL/GenBank/DDBJ databases">
        <title>The deep terrestrial virosphere.</title>
        <authorList>
            <person name="Holmfeldt K."/>
            <person name="Nilsson E."/>
            <person name="Simone D."/>
            <person name="Lopez-Fernandez M."/>
            <person name="Wu X."/>
            <person name="de Brujin I."/>
            <person name="Lundin D."/>
            <person name="Andersson A."/>
            <person name="Bertilsson S."/>
            <person name="Dopson M."/>
        </authorList>
    </citation>
    <scope>NUCLEOTIDE SEQUENCE</scope>
    <source>
        <strain evidence="5">TM448A00282</strain>
        <strain evidence="6">TM448B00260</strain>
    </source>
</reference>
<dbReference type="CDD" id="cd00093">
    <property type="entry name" value="HTH_XRE"/>
    <property type="match status" value="1"/>
</dbReference>
<evidence type="ECO:0000259" key="4">
    <source>
        <dbReference type="PROSITE" id="PS50943"/>
    </source>
</evidence>
<keyword evidence="2" id="KW-0238">DNA-binding</keyword>
<dbReference type="InterPro" id="IPR015927">
    <property type="entry name" value="Peptidase_S24_S26A/B/C"/>
</dbReference>
<accession>A0A6H1ZEH5</accession>
<dbReference type="EMBL" id="MT144603">
    <property type="protein sequence ID" value="QJH94656.1"/>
    <property type="molecule type" value="Genomic_DNA"/>
</dbReference>
<keyword evidence="1" id="KW-0805">Transcription regulation</keyword>
<evidence type="ECO:0000313" key="6">
    <source>
        <dbReference type="EMBL" id="QJH94656.1"/>
    </source>
</evidence>
<dbReference type="EMBL" id="MT143997">
    <property type="protein sequence ID" value="QJA45821.1"/>
    <property type="molecule type" value="Genomic_DNA"/>
</dbReference>
<evidence type="ECO:0000256" key="3">
    <source>
        <dbReference type="ARBA" id="ARBA00023163"/>
    </source>
</evidence>
<dbReference type="PROSITE" id="PS50943">
    <property type="entry name" value="HTH_CROC1"/>
    <property type="match status" value="1"/>
</dbReference>
<feature type="domain" description="HTH cro/C1-type" evidence="4">
    <location>
        <begin position="36"/>
        <end position="80"/>
    </location>
</feature>
<dbReference type="InterPro" id="IPR036286">
    <property type="entry name" value="LexA/Signal_pep-like_sf"/>
</dbReference>
<proteinExistence type="predicted"/>
<dbReference type="InterPro" id="IPR039418">
    <property type="entry name" value="LexA-like"/>
</dbReference>
<dbReference type="GO" id="GO:0045892">
    <property type="term" value="P:negative regulation of DNA-templated transcription"/>
    <property type="evidence" value="ECO:0007669"/>
    <property type="project" value="InterPro"/>
</dbReference>
<dbReference type="Pfam" id="PF07022">
    <property type="entry name" value="Phage_CI_repr"/>
    <property type="match status" value="1"/>
</dbReference>
<dbReference type="PANTHER" id="PTHR40661:SF3">
    <property type="entry name" value="FELS-1 PROPHAGE TRANSCRIPTIONAL REGULATOR"/>
    <property type="match status" value="1"/>
</dbReference>
<dbReference type="Gene3D" id="2.10.109.10">
    <property type="entry name" value="Umud Fragment, subunit A"/>
    <property type="match status" value="1"/>
</dbReference>
<dbReference type="InterPro" id="IPR010982">
    <property type="entry name" value="Lambda_DNA-bd_dom_sf"/>
</dbReference>